<evidence type="ECO:0000313" key="4">
    <source>
        <dbReference type="Proteomes" id="UP001211420"/>
    </source>
</evidence>
<keyword evidence="1" id="KW-0812">Transmembrane</keyword>
<dbReference type="EMBL" id="JAKHEY010000007">
    <property type="protein sequence ID" value="MCZ9678564.1"/>
    <property type="molecule type" value="Genomic_DNA"/>
</dbReference>
<organism evidence="3 5">
    <name type="scientific">Lactobacillus mulieris</name>
    <dbReference type="NCBI Taxonomy" id="2508708"/>
    <lineage>
        <taxon>Bacteria</taxon>
        <taxon>Bacillati</taxon>
        <taxon>Bacillota</taxon>
        <taxon>Bacilli</taxon>
        <taxon>Lactobacillales</taxon>
        <taxon>Lactobacillaceae</taxon>
        <taxon>Lactobacillus</taxon>
    </lineage>
</organism>
<evidence type="ECO:0000313" key="5">
    <source>
        <dbReference type="Proteomes" id="UP001211566"/>
    </source>
</evidence>
<comment type="caution">
    <text evidence="3">The sequence shown here is derived from an EMBL/GenBank/DDBJ whole genome shotgun (WGS) entry which is preliminary data.</text>
</comment>
<keyword evidence="1" id="KW-0472">Membrane</keyword>
<evidence type="ECO:0000256" key="1">
    <source>
        <dbReference type="SAM" id="Phobius"/>
    </source>
</evidence>
<protein>
    <submittedName>
        <fullName evidence="3">Uncharacterized protein</fullName>
    </submittedName>
</protein>
<dbReference type="Proteomes" id="UP001211566">
    <property type="component" value="Unassembled WGS sequence"/>
</dbReference>
<dbReference type="AlphaFoldDB" id="A0AAW5WZ38"/>
<name>A0AAW5WZ38_9LACO</name>
<dbReference type="RefSeq" id="WP_269254844.1">
    <property type="nucleotide sequence ID" value="NZ_JAKHEY010000007.1"/>
</dbReference>
<evidence type="ECO:0000313" key="3">
    <source>
        <dbReference type="EMBL" id="MCZ9678564.1"/>
    </source>
</evidence>
<proteinExistence type="predicted"/>
<keyword evidence="1" id="KW-1133">Transmembrane helix</keyword>
<keyword evidence="4" id="KW-1185">Reference proteome</keyword>
<evidence type="ECO:0000313" key="2">
    <source>
        <dbReference type="EMBL" id="MCZ3622399.1"/>
    </source>
</evidence>
<feature type="transmembrane region" description="Helical" evidence="1">
    <location>
        <begin position="12"/>
        <end position="33"/>
    </location>
</feature>
<accession>A0AAW5WZ38</accession>
<dbReference type="EMBL" id="JAKHPW010000006">
    <property type="protein sequence ID" value="MCZ3622399.1"/>
    <property type="molecule type" value="Genomic_DNA"/>
</dbReference>
<gene>
    <name evidence="2" type="ORF">L2772_05885</name>
    <name evidence="3" type="ORF">L2Z99_05635</name>
</gene>
<sequence>MDKTVKKKVLFLTKLSGWLCFFQIAFFWELYLWGYEPRFFLLGMMGIILVFALVLLLSDVTELCYNRNRMRRWMIFAAVFVSVLVAIPLYFAMRKLPKSNRY</sequence>
<feature type="transmembrane region" description="Helical" evidence="1">
    <location>
        <begin position="39"/>
        <end position="61"/>
    </location>
</feature>
<feature type="transmembrane region" description="Helical" evidence="1">
    <location>
        <begin position="73"/>
        <end position="93"/>
    </location>
</feature>
<reference evidence="3" key="1">
    <citation type="submission" date="2022-01" db="EMBL/GenBank/DDBJ databases">
        <title>STING isolate genome collection.</title>
        <authorList>
            <person name="France M."/>
            <person name="Rutt L."/>
            <person name="Humphrys M."/>
            <person name="Ravel J."/>
        </authorList>
    </citation>
    <scope>NUCLEOTIDE SEQUENCE</scope>
    <source>
        <strain evidence="3">C0081E5</strain>
    </source>
</reference>
<dbReference type="Proteomes" id="UP001211420">
    <property type="component" value="Unassembled WGS sequence"/>
</dbReference>
<reference evidence="2 4" key="2">
    <citation type="submission" date="2022-01" db="EMBL/GenBank/DDBJ databases">
        <title>VMRC isolate genome collection.</title>
        <authorList>
            <person name="France M."/>
            <person name="Rutt L."/>
            <person name="Humphrys M."/>
            <person name="Ravel J."/>
        </authorList>
    </citation>
    <scope>NUCLEOTIDE SEQUENCE [LARGE SCALE GENOMIC DNA]</scope>
    <source>
        <strain evidence="2 4">C0172B4</strain>
    </source>
</reference>